<name>J7RRW6_HUIN7</name>
<keyword evidence="2" id="KW-0962">Peroxisome biogenesis</keyword>
<dbReference type="PANTHER" id="PTHR23077:SF9">
    <property type="entry name" value="PEROXISOMAL ATPASE PEX6"/>
    <property type="match status" value="1"/>
</dbReference>
<evidence type="ECO:0000256" key="1">
    <source>
        <dbReference type="ARBA" id="ARBA00006914"/>
    </source>
</evidence>
<evidence type="ECO:0000256" key="5">
    <source>
        <dbReference type="ARBA" id="ARBA00022840"/>
    </source>
</evidence>
<dbReference type="Proteomes" id="UP000006310">
    <property type="component" value="Chromosome 11"/>
</dbReference>
<dbReference type="OMA" id="DSMLNAM"/>
<protein>
    <recommendedName>
        <fullName evidence="8">Peroxisomal ATPase PEX6</fullName>
    </recommendedName>
    <alternativeName>
        <fullName evidence="9">Peroxin-6</fullName>
    </alternativeName>
</protein>
<dbReference type="PANTHER" id="PTHR23077">
    <property type="entry name" value="AAA-FAMILY ATPASE"/>
    <property type="match status" value="1"/>
</dbReference>
<evidence type="ECO:0000256" key="6">
    <source>
        <dbReference type="ARBA" id="ARBA00023136"/>
    </source>
</evidence>
<dbReference type="PROSITE" id="PS00674">
    <property type="entry name" value="AAA"/>
    <property type="match status" value="1"/>
</dbReference>
<dbReference type="Pfam" id="PF23315">
    <property type="entry name" value="PEX6_4th"/>
    <property type="match status" value="1"/>
</dbReference>
<evidence type="ECO:0000256" key="7">
    <source>
        <dbReference type="ARBA" id="ARBA00029433"/>
    </source>
</evidence>
<evidence type="ECO:0000256" key="11">
    <source>
        <dbReference type="ARBA" id="ARBA00048778"/>
    </source>
</evidence>
<evidence type="ECO:0000256" key="9">
    <source>
        <dbReference type="ARBA" id="ARBA00034920"/>
    </source>
</evidence>
<reference evidence="14" key="2">
    <citation type="submission" date="2012-08" db="EMBL/GenBank/DDBJ databases">
        <title>Genome sequence of Kazachstania naganishii.</title>
        <authorList>
            <person name="Gordon J.L."/>
            <person name="Armisen D."/>
            <person name="Proux-Wera E."/>
            <person name="OhEigeartaigh S.S."/>
            <person name="Byrne K.P."/>
            <person name="Wolfe K.H."/>
        </authorList>
    </citation>
    <scope>NUCLEOTIDE SEQUENCE [LARGE SCALE GENOMIC DNA]</scope>
    <source>
        <strain evidence="14">ATCC MYA-139 / BCRC 22969 / CBS 8797 / CCRC 22969 / KCTC 17520 / NBRC 10181 / NCYC 3082</strain>
    </source>
</reference>
<dbReference type="InterPro" id="IPR050168">
    <property type="entry name" value="AAA_ATPase_domain"/>
</dbReference>
<reference evidence="13 14" key="1">
    <citation type="journal article" date="2011" name="Proc. Natl. Acad. Sci. U.S.A.">
        <title>Evolutionary erosion of yeast sex chromosomes by mating-type switching accidents.</title>
        <authorList>
            <person name="Gordon J.L."/>
            <person name="Armisen D."/>
            <person name="Proux-Wera E."/>
            <person name="Oheigeartaigh S.S."/>
            <person name="Byrne K.P."/>
            <person name="Wolfe K.H."/>
        </authorList>
    </citation>
    <scope>NUCLEOTIDE SEQUENCE [LARGE SCALE GENOMIC DNA]</scope>
    <source>
        <strain evidence="14">ATCC MYA-139 / BCRC 22969 / CBS 8797 / CCRC 22969 / KCTC 17520 / NBRC 10181 / NCYC 3082</strain>
    </source>
</reference>
<keyword evidence="3" id="KW-0547">Nucleotide-binding</keyword>
<evidence type="ECO:0000313" key="13">
    <source>
        <dbReference type="EMBL" id="CCK72623.1"/>
    </source>
</evidence>
<evidence type="ECO:0000259" key="12">
    <source>
        <dbReference type="SMART" id="SM00382"/>
    </source>
</evidence>
<dbReference type="RefSeq" id="XP_022466868.1">
    <property type="nucleotide sequence ID" value="XM_022610587.1"/>
</dbReference>
<dbReference type="InterPro" id="IPR015415">
    <property type="entry name" value="Spast_Vps4_C"/>
</dbReference>
<keyword evidence="5" id="KW-0067">ATP-binding</keyword>
<dbReference type="SMART" id="SM00382">
    <property type="entry name" value="AAA"/>
    <property type="match status" value="2"/>
</dbReference>
<dbReference type="InterPro" id="IPR003960">
    <property type="entry name" value="ATPase_AAA_CS"/>
</dbReference>
<dbReference type="FunFam" id="1.10.8.60:FF:000039">
    <property type="entry name" value="peroxisome biogenesis factor 6"/>
    <property type="match status" value="1"/>
</dbReference>
<dbReference type="Gene3D" id="1.10.8.60">
    <property type="match status" value="1"/>
</dbReference>
<dbReference type="CDD" id="cd19527">
    <property type="entry name" value="RecA-like_PEX6_r2"/>
    <property type="match status" value="1"/>
</dbReference>
<sequence length="1025" mass="115996">MKVSVDFSFNDCCKQCQVSKDVFDVLSRDTDQLVYSKVWVPQYTRQNLDFVLHCTCDSQLPLNTIRIPARLFGISVGEFTSDYALMERVNSRPPSLTQIFLLIRDQLYDKLLQLPTEHDIMEFFSKKYGVVELGTVVHENEILDPQWCQILSCNPYKQGVVNFDSTKITLIRDDEHLLMDVSSTTQIPIENADYGKLPFESLREKVSREMLVPEPCNSDDDSLYVFATMDTLVSLNVISGSLVRLKSEQNSSSSIAKMFVFLSPNQYESGKVYLTPRLMYQFHESSSISIWPYHNLDVKQIPIAKSVSLARIGSWHQSQKVFQNIILHSLKQNFMDKRRILKVGDKIPVVFDSSLLPFFENGGDGPAWHNELIEADNLVWFKVEEVDFNNDENSTINKDAIFLVDPTEQTKLVTVNVVNERPLPLNKCDFLSFYRLDSVFQFDYDIFPYAKKLTNIVESSLKREQSRLNMDTSILLHSSNNGTGKNTLLRSVSLSLGIHFFETDCRSLATNLTSVDSTAKILGFIKARIGNPLSHATPAIVYISHLEHLFTQSDPNQDPVAAKLSRSFEAEFVNLAQHFMHDFHNVVFIASTNDISTVPSRIRSRFQFEIEVPTPTEPQRRDIFRWYLSQDQLNKGEHNSFHFTAAKDVDYLKLALHSAGLKPLNIKSIVQTAKAESYRHYQSNTEDLIWQMNCCVVTMEALQVAINKARDEFSESIGAPKIPNVTWADIGGIDVVKGEIMDTIDLPLKHPELFRSGMKKRSGILFYGPPGTGKTLMAKAIATNFSLNFFSVKGPELLNMYIGESEANVRKVFQKAREAKPCIIFFDEIDSVAPKRGNQGDSGGVMDRIVSQLLAELDGMGEDGDGVFVVGATNRPDLLDEALLRPGRFDKLLYLGIPDTDEKQLNILKALTRKFDLAEDVDLLELAQRCPFNYTGADFYALCSDSILNAMTRVAGDVDRKVEAYNEQNDAHVSVNKWFDSVAKEEDTAVQVQMSDFVKALQETKPSVSKEELAHYLQVKKTFEG</sequence>
<dbReference type="GO" id="GO:0016562">
    <property type="term" value="P:protein import into peroxisome matrix, receptor recycling"/>
    <property type="evidence" value="ECO:0007669"/>
    <property type="project" value="EnsemblFungi"/>
</dbReference>
<comment type="subcellular location">
    <subcellularLocation>
        <location evidence="7">Endomembrane system</location>
        <topology evidence="7">Peripheral membrane protein</topology>
        <orientation evidence="7">Cytoplasmic side</orientation>
    </subcellularLocation>
</comment>
<dbReference type="EMBL" id="HE978324">
    <property type="protein sequence ID" value="CCK72623.1"/>
    <property type="molecule type" value="Genomic_DNA"/>
</dbReference>
<dbReference type="GO" id="GO:1904949">
    <property type="term" value="C:ATPase complex"/>
    <property type="evidence" value="ECO:0007669"/>
    <property type="project" value="EnsemblFungi"/>
</dbReference>
<dbReference type="InterPro" id="IPR027417">
    <property type="entry name" value="P-loop_NTPase"/>
</dbReference>
<comment type="similarity">
    <text evidence="1">Belongs to the AAA ATPase family.</text>
</comment>
<dbReference type="AlphaFoldDB" id="J7RRW6"/>
<dbReference type="GO" id="GO:0016887">
    <property type="term" value="F:ATP hydrolysis activity"/>
    <property type="evidence" value="ECO:0007669"/>
    <property type="project" value="EnsemblFungi"/>
</dbReference>
<dbReference type="KEGG" id="kng:KNAG_0K02600"/>
<proteinExistence type="inferred from homology"/>
<dbReference type="InterPro" id="IPR003593">
    <property type="entry name" value="AAA+_ATPase"/>
</dbReference>
<dbReference type="GeneID" id="34528390"/>
<dbReference type="GO" id="GO:0012505">
    <property type="term" value="C:endomembrane system"/>
    <property type="evidence" value="ECO:0007669"/>
    <property type="project" value="UniProtKB-SubCell"/>
</dbReference>
<dbReference type="STRING" id="1071383.J7RRW6"/>
<dbReference type="GO" id="GO:0005829">
    <property type="term" value="C:cytosol"/>
    <property type="evidence" value="ECO:0007669"/>
    <property type="project" value="EnsemblFungi"/>
</dbReference>
<organism evidence="13 14">
    <name type="scientific">Huiozyma naganishii (strain ATCC MYA-139 / BCRC 22969 / CBS 8797 / KCTC 17520 / NBRC 10181 / NCYC 3082 / Yp74L-3)</name>
    <name type="common">Yeast</name>
    <name type="synonym">Kazachstania naganishii</name>
    <dbReference type="NCBI Taxonomy" id="1071383"/>
    <lineage>
        <taxon>Eukaryota</taxon>
        <taxon>Fungi</taxon>
        <taxon>Dikarya</taxon>
        <taxon>Ascomycota</taxon>
        <taxon>Saccharomycotina</taxon>
        <taxon>Saccharomycetes</taxon>
        <taxon>Saccharomycetales</taxon>
        <taxon>Saccharomycetaceae</taxon>
        <taxon>Huiozyma</taxon>
    </lineage>
</organism>
<dbReference type="Pfam" id="PF00004">
    <property type="entry name" value="AAA"/>
    <property type="match status" value="2"/>
</dbReference>
<dbReference type="Pfam" id="PF23111">
    <property type="entry name" value="N1_PEX6"/>
    <property type="match status" value="1"/>
</dbReference>
<dbReference type="FunFam" id="3.40.50.300:FF:000109">
    <property type="entry name" value="Peroxisomal biogenesis factor 6"/>
    <property type="match status" value="1"/>
</dbReference>
<comment type="catalytic activity">
    <reaction evidence="11">
        <text>ATP + H2O = ADP + phosphate + H(+)</text>
        <dbReference type="Rhea" id="RHEA:13065"/>
        <dbReference type="ChEBI" id="CHEBI:15377"/>
        <dbReference type="ChEBI" id="CHEBI:15378"/>
        <dbReference type="ChEBI" id="CHEBI:30616"/>
        <dbReference type="ChEBI" id="CHEBI:43474"/>
        <dbReference type="ChEBI" id="CHEBI:456216"/>
    </reaction>
    <physiologicalReaction direction="left-to-right" evidence="11">
        <dbReference type="Rhea" id="RHEA:13066"/>
    </physiologicalReaction>
</comment>
<feature type="domain" description="AAA+ ATPase" evidence="12">
    <location>
        <begin position="470"/>
        <end position="616"/>
    </location>
</feature>
<feature type="domain" description="AAA+ ATPase" evidence="12">
    <location>
        <begin position="760"/>
        <end position="899"/>
    </location>
</feature>
<keyword evidence="6" id="KW-0472">Membrane</keyword>
<dbReference type="GO" id="GO:0043335">
    <property type="term" value="P:protein unfolding"/>
    <property type="evidence" value="ECO:0007669"/>
    <property type="project" value="EnsemblFungi"/>
</dbReference>
<comment type="function">
    <text evidence="10">Component of the PEX1-PEX6 AAA ATPase complex, a protein dislocase complex that mediates the ATP-dependent extraction of the PEX5 receptor from peroxisomal membranes, an essential step for PEX5 recycling. Specifically recognizes PEX5 monoubiquitinated at 'Cys-6', and pulls it out of the peroxisome lumen through the PEX2-PEX10-PEX12 retrotranslocation channel. Extraction by the PEX1-PEX6 AAA ATPase complex is accompanied by unfolding of the TPR repeats and release of bound cargo from PEX5.</text>
</comment>
<dbReference type="InterPro" id="IPR047533">
    <property type="entry name" value="RecA-like_PEX6_r2"/>
</dbReference>
<dbReference type="GO" id="GO:0005778">
    <property type="term" value="C:peroxisomal membrane"/>
    <property type="evidence" value="ECO:0007669"/>
    <property type="project" value="TreeGrafter"/>
</dbReference>
<evidence type="ECO:0000256" key="3">
    <source>
        <dbReference type="ARBA" id="ARBA00022741"/>
    </source>
</evidence>
<evidence type="ECO:0000313" key="14">
    <source>
        <dbReference type="Proteomes" id="UP000006310"/>
    </source>
</evidence>
<dbReference type="InterPro" id="IPR056995">
    <property type="entry name" value="PEX6_4th_dom"/>
</dbReference>
<dbReference type="Gene3D" id="3.40.50.300">
    <property type="entry name" value="P-loop containing nucleotide triphosphate hydrolases"/>
    <property type="match status" value="2"/>
</dbReference>
<dbReference type="OrthoDB" id="5553750at2759"/>
<dbReference type="SUPFAM" id="SSF52540">
    <property type="entry name" value="P-loop containing nucleoside triphosphate hydrolases"/>
    <property type="match status" value="2"/>
</dbReference>
<dbReference type="Pfam" id="PF09336">
    <property type="entry name" value="Vps4_C"/>
    <property type="match status" value="1"/>
</dbReference>
<dbReference type="InterPro" id="IPR003959">
    <property type="entry name" value="ATPase_AAA_core"/>
</dbReference>
<evidence type="ECO:0000256" key="2">
    <source>
        <dbReference type="ARBA" id="ARBA00022593"/>
    </source>
</evidence>
<evidence type="ECO:0000256" key="10">
    <source>
        <dbReference type="ARBA" id="ARBA00045342"/>
    </source>
</evidence>
<evidence type="ECO:0000256" key="4">
    <source>
        <dbReference type="ARBA" id="ARBA00022801"/>
    </source>
</evidence>
<gene>
    <name evidence="13" type="primary">KNAG0K02600</name>
    <name evidence="13" type="ordered locus">KNAG_0K02600</name>
</gene>
<evidence type="ECO:0000256" key="8">
    <source>
        <dbReference type="ARBA" id="ARBA00034811"/>
    </source>
</evidence>
<accession>J7RRW6</accession>
<dbReference type="GO" id="GO:0140318">
    <property type="term" value="F:protein transporter activity"/>
    <property type="evidence" value="ECO:0007669"/>
    <property type="project" value="EnsemblFungi"/>
</dbReference>
<dbReference type="HOGENOM" id="CLU_000688_0_4_1"/>
<dbReference type="eggNOG" id="KOG0736">
    <property type="taxonomic scope" value="Eukaryota"/>
</dbReference>
<dbReference type="GO" id="GO:0005524">
    <property type="term" value="F:ATP binding"/>
    <property type="evidence" value="ECO:0007669"/>
    <property type="project" value="UniProtKB-KW"/>
</dbReference>
<keyword evidence="4" id="KW-0378">Hydrolase</keyword>
<keyword evidence="14" id="KW-1185">Reference proteome</keyword>